<organism evidence="2 3">
    <name type="scientific">Pseudoflavonifractor hominis</name>
    <dbReference type="NCBI Taxonomy" id="2763059"/>
    <lineage>
        <taxon>Bacteria</taxon>
        <taxon>Bacillati</taxon>
        <taxon>Bacillota</taxon>
        <taxon>Clostridia</taxon>
        <taxon>Eubacteriales</taxon>
        <taxon>Oscillospiraceae</taxon>
        <taxon>Pseudoflavonifractor</taxon>
    </lineage>
</organism>
<evidence type="ECO:0000313" key="3">
    <source>
        <dbReference type="Proteomes" id="UP000660021"/>
    </source>
</evidence>
<accession>A0ABR7HTV6</accession>
<evidence type="ECO:0000313" key="2">
    <source>
        <dbReference type="EMBL" id="MBC5730939.1"/>
    </source>
</evidence>
<sequence length="173" mass="18311">MLDEKGRLFGKINIVDLLVLILVVLLAAVVGLKLLGKGGVLPGAEGGAATLTYTVQVNNVYPEVYDSIVEYVEQEGGDQLMASGTKLNGYVTDVVAKPHDNSTTINSATGALTLPLADNLLDLTFTVTVHVANSATNEVGTQEVRIGKAHTLKTTHFEFANGIITNCQWDEAA</sequence>
<evidence type="ECO:0000256" key="1">
    <source>
        <dbReference type="SAM" id="Phobius"/>
    </source>
</evidence>
<dbReference type="RefSeq" id="WP_101692691.1">
    <property type="nucleotide sequence ID" value="NZ_JACOPR010000004.1"/>
</dbReference>
<reference evidence="2 3" key="1">
    <citation type="submission" date="2020-08" db="EMBL/GenBank/DDBJ databases">
        <title>Genome public.</title>
        <authorList>
            <person name="Liu C."/>
            <person name="Sun Q."/>
        </authorList>
    </citation>
    <scope>NUCLEOTIDE SEQUENCE [LARGE SCALE GENOMIC DNA]</scope>
    <source>
        <strain evidence="2 3">New-38</strain>
    </source>
</reference>
<keyword evidence="1" id="KW-1133">Transmembrane helix</keyword>
<keyword evidence="3" id="KW-1185">Reference proteome</keyword>
<keyword evidence="1" id="KW-0812">Transmembrane</keyword>
<comment type="caution">
    <text evidence="2">The sequence shown here is derived from an EMBL/GenBank/DDBJ whole genome shotgun (WGS) entry which is preliminary data.</text>
</comment>
<proteinExistence type="predicted"/>
<keyword evidence="1" id="KW-0472">Membrane</keyword>
<dbReference type="Pfam" id="PF14221">
    <property type="entry name" value="DUF4330"/>
    <property type="match status" value="1"/>
</dbReference>
<feature type="transmembrane region" description="Helical" evidence="1">
    <location>
        <begin position="12"/>
        <end position="32"/>
    </location>
</feature>
<name>A0ABR7HTV6_9FIRM</name>
<dbReference type="InterPro" id="IPR025480">
    <property type="entry name" value="DUF4330"/>
</dbReference>
<gene>
    <name evidence="2" type="ORF">H8S34_08860</name>
</gene>
<dbReference type="EMBL" id="JACOPR010000004">
    <property type="protein sequence ID" value="MBC5730939.1"/>
    <property type="molecule type" value="Genomic_DNA"/>
</dbReference>
<dbReference type="Proteomes" id="UP000660021">
    <property type="component" value="Unassembled WGS sequence"/>
</dbReference>
<protein>
    <submittedName>
        <fullName evidence="2">DUF4330 domain-containing protein</fullName>
    </submittedName>
</protein>